<organism evidence="4 5">
    <name type="scientific">Pseudomonas moraviensis</name>
    <dbReference type="NCBI Taxonomy" id="321662"/>
    <lineage>
        <taxon>Bacteria</taxon>
        <taxon>Pseudomonadati</taxon>
        <taxon>Pseudomonadota</taxon>
        <taxon>Gammaproteobacteria</taxon>
        <taxon>Pseudomonadales</taxon>
        <taxon>Pseudomonadaceae</taxon>
        <taxon>Pseudomonas</taxon>
    </lineage>
</organism>
<dbReference type="PROSITE" id="PS51186">
    <property type="entry name" value="GNAT"/>
    <property type="match status" value="1"/>
</dbReference>
<evidence type="ECO:0000256" key="1">
    <source>
        <dbReference type="ARBA" id="ARBA00022679"/>
    </source>
</evidence>
<dbReference type="EMBL" id="MOCA01000005">
    <property type="protein sequence ID" value="ROO00376.1"/>
    <property type="molecule type" value="Genomic_DNA"/>
</dbReference>
<evidence type="ECO:0000259" key="3">
    <source>
        <dbReference type="PROSITE" id="PS51186"/>
    </source>
</evidence>
<dbReference type="InterPro" id="IPR000182">
    <property type="entry name" value="GNAT_dom"/>
</dbReference>
<comment type="caution">
    <text evidence="4">The sequence shown here is derived from an EMBL/GenBank/DDBJ whole genome shotgun (WGS) entry which is preliminary data.</text>
</comment>
<dbReference type="AlphaFoldDB" id="A0A423NQ60"/>
<proteinExistence type="predicted"/>
<gene>
    <name evidence="4" type="ORF">BK674_15195</name>
</gene>
<evidence type="ECO:0000313" key="4">
    <source>
        <dbReference type="EMBL" id="ROO00376.1"/>
    </source>
</evidence>
<protein>
    <submittedName>
        <fullName evidence="4">GNAT family N-acetyltransferase</fullName>
    </submittedName>
</protein>
<dbReference type="GO" id="GO:0016747">
    <property type="term" value="F:acyltransferase activity, transferring groups other than amino-acyl groups"/>
    <property type="evidence" value="ECO:0007669"/>
    <property type="project" value="InterPro"/>
</dbReference>
<evidence type="ECO:0000256" key="2">
    <source>
        <dbReference type="ARBA" id="ARBA00023315"/>
    </source>
</evidence>
<dbReference type="RefSeq" id="WP_123419077.1">
    <property type="nucleotide sequence ID" value="NZ_MOCA01000005.1"/>
</dbReference>
<evidence type="ECO:0000313" key="5">
    <source>
        <dbReference type="Proteomes" id="UP000284207"/>
    </source>
</evidence>
<dbReference type="InterPro" id="IPR050832">
    <property type="entry name" value="Bact_Acetyltransf"/>
</dbReference>
<keyword evidence="2" id="KW-0012">Acyltransferase</keyword>
<dbReference type="PANTHER" id="PTHR43877">
    <property type="entry name" value="AMINOALKYLPHOSPHONATE N-ACETYLTRANSFERASE-RELATED-RELATED"/>
    <property type="match status" value="1"/>
</dbReference>
<sequence>MEAPICIRPARLADAGIISRIIERSIRIGCALDHRNDPPRVGSWIAQQSADFISARLADPHFHLCLALLADKPVGVGMAQASGEISLCYVQPESFRRGVGRALMQDLEGWLRIRGVQHAHLYSSRTAEPFYRHLGYQQAAPSGICDGLQTVPLHKPLSAPARQLDQGCKSAPR</sequence>
<dbReference type="Pfam" id="PF13673">
    <property type="entry name" value="Acetyltransf_10"/>
    <property type="match status" value="1"/>
</dbReference>
<name>A0A423NQ60_9PSED</name>
<keyword evidence="1 4" id="KW-0808">Transferase</keyword>
<dbReference type="Gene3D" id="3.40.630.30">
    <property type="match status" value="1"/>
</dbReference>
<reference evidence="4 5" key="1">
    <citation type="submission" date="2016-10" db="EMBL/GenBank/DDBJ databases">
        <title>Comparative genome analysis of multiple Pseudomonas spp. focuses on biocontrol and plant growth promoting traits.</title>
        <authorList>
            <person name="Tao X.-Y."/>
            <person name="Taylor C.G."/>
        </authorList>
    </citation>
    <scope>NUCLEOTIDE SEQUENCE [LARGE SCALE GENOMIC DNA]</scope>
    <source>
        <strain evidence="4 5">36B3</strain>
    </source>
</reference>
<dbReference type="InterPro" id="IPR016181">
    <property type="entry name" value="Acyl_CoA_acyltransferase"/>
</dbReference>
<dbReference type="SUPFAM" id="SSF55729">
    <property type="entry name" value="Acyl-CoA N-acyltransferases (Nat)"/>
    <property type="match status" value="1"/>
</dbReference>
<accession>A0A423NQ60</accession>
<dbReference type="CDD" id="cd04301">
    <property type="entry name" value="NAT_SF"/>
    <property type="match status" value="1"/>
</dbReference>
<dbReference type="Proteomes" id="UP000284207">
    <property type="component" value="Unassembled WGS sequence"/>
</dbReference>
<feature type="domain" description="N-acetyltransferase" evidence="3">
    <location>
        <begin position="5"/>
        <end position="158"/>
    </location>
</feature>